<accession>A0A818CJI2</accession>
<gene>
    <name evidence="2" type="ORF">KIK155_LOCUS11013</name>
</gene>
<dbReference type="EMBL" id="CAJNYV010001688">
    <property type="protein sequence ID" value="CAF3433337.1"/>
    <property type="molecule type" value="Genomic_DNA"/>
</dbReference>
<name>A0A818CJI2_9BILA</name>
<feature type="region of interest" description="Disordered" evidence="1">
    <location>
        <begin position="1"/>
        <end position="51"/>
    </location>
</feature>
<comment type="caution">
    <text evidence="2">The sequence shown here is derived from an EMBL/GenBank/DDBJ whole genome shotgun (WGS) entry which is preliminary data.</text>
</comment>
<feature type="compositionally biased region" description="Polar residues" evidence="1">
    <location>
        <begin position="39"/>
        <end position="51"/>
    </location>
</feature>
<sequence length="267" mass="29560">MPDQEPDQSAQGATGHADPDSSPDTTNPDGSTKSRTRKQSINATKPNPFSELQKQIDKLNAQLAQKDNEQHMLAQKYNKLNTQHSTLQSDLQATSSNYLQLQGDIHDIHVKNNELIHQLQDNDALKKQLQDDEDKKQALDRRHRIRIMGAFHALFQTGKDMVYELLSEQGLNMNNAPNEILEVMIHSTEISLAVQDRNIRAELAKIQKPFVSQNNLSSTVTSSVASSTVSTNISNPTSTITSSVTQQPIMSQTPNVTTSQSLVPPPS</sequence>
<feature type="compositionally biased region" description="Polar residues" evidence="1">
    <location>
        <begin position="246"/>
        <end position="267"/>
    </location>
</feature>
<feature type="non-terminal residue" evidence="2">
    <location>
        <position position="267"/>
    </location>
</feature>
<reference evidence="2" key="1">
    <citation type="submission" date="2021-02" db="EMBL/GenBank/DDBJ databases">
        <authorList>
            <person name="Nowell W R."/>
        </authorList>
    </citation>
    <scope>NUCLEOTIDE SEQUENCE</scope>
</reference>
<proteinExistence type="predicted"/>
<feature type="compositionally biased region" description="Low complexity" evidence="1">
    <location>
        <begin position="227"/>
        <end position="245"/>
    </location>
</feature>
<dbReference type="Proteomes" id="UP000663865">
    <property type="component" value="Unassembled WGS sequence"/>
</dbReference>
<dbReference type="AlphaFoldDB" id="A0A818CJI2"/>
<dbReference type="SUPFAM" id="SSF90257">
    <property type="entry name" value="Myosin rod fragments"/>
    <property type="match status" value="1"/>
</dbReference>
<organism evidence="2 3">
    <name type="scientific">Rotaria socialis</name>
    <dbReference type="NCBI Taxonomy" id="392032"/>
    <lineage>
        <taxon>Eukaryota</taxon>
        <taxon>Metazoa</taxon>
        <taxon>Spiralia</taxon>
        <taxon>Gnathifera</taxon>
        <taxon>Rotifera</taxon>
        <taxon>Eurotatoria</taxon>
        <taxon>Bdelloidea</taxon>
        <taxon>Philodinida</taxon>
        <taxon>Philodinidae</taxon>
        <taxon>Rotaria</taxon>
    </lineage>
</organism>
<feature type="region of interest" description="Disordered" evidence="1">
    <location>
        <begin position="227"/>
        <end position="267"/>
    </location>
</feature>
<evidence type="ECO:0000256" key="1">
    <source>
        <dbReference type="SAM" id="MobiDB-lite"/>
    </source>
</evidence>
<feature type="compositionally biased region" description="Low complexity" evidence="1">
    <location>
        <begin position="20"/>
        <end position="31"/>
    </location>
</feature>
<evidence type="ECO:0000313" key="3">
    <source>
        <dbReference type="Proteomes" id="UP000663865"/>
    </source>
</evidence>
<protein>
    <submittedName>
        <fullName evidence="2">Uncharacterized protein</fullName>
    </submittedName>
</protein>
<evidence type="ECO:0000313" key="2">
    <source>
        <dbReference type="EMBL" id="CAF3433337.1"/>
    </source>
</evidence>